<dbReference type="HOGENOM" id="CLU_064147_0_0_1"/>
<accession>M7STE0</accession>
<dbReference type="GO" id="GO:0009062">
    <property type="term" value="P:fatty acid catabolic process"/>
    <property type="evidence" value="ECO:0007669"/>
    <property type="project" value="TreeGrafter"/>
</dbReference>
<dbReference type="GO" id="GO:0006637">
    <property type="term" value="P:acyl-CoA metabolic process"/>
    <property type="evidence" value="ECO:0007669"/>
    <property type="project" value="InterPro"/>
</dbReference>
<feature type="compositionally biased region" description="Pro residues" evidence="3">
    <location>
        <begin position="154"/>
        <end position="166"/>
    </location>
</feature>
<feature type="region of interest" description="Disordered" evidence="3">
    <location>
        <begin position="94"/>
        <end position="130"/>
    </location>
</feature>
<reference evidence="7" key="1">
    <citation type="journal article" date="2013" name="Genome Announc.">
        <title>Draft genome sequence of the grapevine dieback fungus Eutypa lata UCR-EL1.</title>
        <authorList>
            <person name="Blanco-Ulate B."/>
            <person name="Rolshausen P.E."/>
            <person name="Cantu D."/>
        </authorList>
    </citation>
    <scope>NUCLEOTIDE SEQUENCE [LARGE SCALE GENOMIC DNA]</scope>
    <source>
        <strain evidence="7">UCR-EL1</strain>
    </source>
</reference>
<dbReference type="PANTHER" id="PTHR11066:SF35">
    <property type="entry name" value="ACYL-COA THIOESTERASE II"/>
    <property type="match status" value="1"/>
</dbReference>
<keyword evidence="2" id="KW-0378">Hydrolase</keyword>
<dbReference type="Pfam" id="PF13622">
    <property type="entry name" value="4HBT_3"/>
    <property type="match status" value="1"/>
</dbReference>
<dbReference type="SUPFAM" id="SSF54637">
    <property type="entry name" value="Thioesterase/thiol ester dehydrase-isomerase"/>
    <property type="match status" value="2"/>
</dbReference>
<name>M7STE0_EUTLA</name>
<dbReference type="InterPro" id="IPR049449">
    <property type="entry name" value="TesB_ACOT8-like_N"/>
</dbReference>
<evidence type="ECO:0000313" key="6">
    <source>
        <dbReference type="EMBL" id="EMR67768.1"/>
    </source>
</evidence>
<dbReference type="GO" id="GO:0005782">
    <property type="term" value="C:peroxisomal matrix"/>
    <property type="evidence" value="ECO:0007669"/>
    <property type="project" value="UniProtKB-SubCell"/>
</dbReference>
<dbReference type="Proteomes" id="UP000012174">
    <property type="component" value="Unassembled WGS sequence"/>
</dbReference>
<organism evidence="6 7">
    <name type="scientific">Eutypa lata (strain UCR-EL1)</name>
    <name type="common">Grapevine dieback disease fungus</name>
    <name type="synonym">Eutypa armeniacae</name>
    <dbReference type="NCBI Taxonomy" id="1287681"/>
    <lineage>
        <taxon>Eukaryota</taxon>
        <taxon>Fungi</taxon>
        <taxon>Dikarya</taxon>
        <taxon>Ascomycota</taxon>
        <taxon>Pezizomycotina</taxon>
        <taxon>Sordariomycetes</taxon>
        <taxon>Xylariomycetidae</taxon>
        <taxon>Xylariales</taxon>
        <taxon>Diatrypaceae</taxon>
        <taxon>Eutypa</taxon>
    </lineage>
</organism>
<dbReference type="InterPro" id="IPR042171">
    <property type="entry name" value="Acyl-CoA_hotdog"/>
</dbReference>
<comment type="similarity">
    <text evidence="1">Belongs to the C/M/P thioester hydrolase family.</text>
</comment>
<dbReference type="InterPro" id="IPR029069">
    <property type="entry name" value="HotDog_dom_sf"/>
</dbReference>
<dbReference type="CDD" id="cd03444">
    <property type="entry name" value="Thioesterase_II_repeat1"/>
    <property type="match status" value="1"/>
</dbReference>
<dbReference type="OMA" id="FFETRYC"/>
<feature type="compositionally biased region" description="Polar residues" evidence="3">
    <location>
        <begin position="98"/>
        <end position="109"/>
    </location>
</feature>
<protein>
    <submittedName>
        <fullName evidence="6">Putative acyl-thioesterase ii protein</fullName>
    </submittedName>
</protein>
<dbReference type="EMBL" id="KB706359">
    <property type="protein sequence ID" value="EMR67768.1"/>
    <property type="molecule type" value="Genomic_DNA"/>
</dbReference>
<dbReference type="eggNOG" id="KOG3016">
    <property type="taxonomic scope" value="Eukaryota"/>
</dbReference>
<dbReference type="InterPro" id="IPR003703">
    <property type="entry name" value="Acyl_CoA_thio"/>
</dbReference>
<dbReference type="PANTHER" id="PTHR11066">
    <property type="entry name" value="ACYL-COA THIOESTERASE"/>
    <property type="match status" value="1"/>
</dbReference>
<dbReference type="CDD" id="cd03445">
    <property type="entry name" value="Thioesterase_II_repeat2"/>
    <property type="match status" value="1"/>
</dbReference>
<evidence type="ECO:0000259" key="4">
    <source>
        <dbReference type="Pfam" id="PF13622"/>
    </source>
</evidence>
<dbReference type="STRING" id="1287681.M7STE0"/>
<evidence type="ECO:0000256" key="3">
    <source>
        <dbReference type="SAM" id="MobiDB-lite"/>
    </source>
</evidence>
<keyword evidence="7" id="KW-1185">Reference proteome</keyword>
<evidence type="ECO:0000313" key="7">
    <source>
        <dbReference type="Proteomes" id="UP000012174"/>
    </source>
</evidence>
<dbReference type="Gene3D" id="2.40.160.210">
    <property type="entry name" value="Acyl-CoA thioesterase, double hotdog domain"/>
    <property type="match status" value="1"/>
</dbReference>
<feature type="domain" description="Acyl-CoA thioesterase-like N-terminal HotDog" evidence="4">
    <location>
        <begin position="30"/>
        <end position="113"/>
    </location>
</feature>
<sequence>MASTIAEQVGVTQVEPGKDEFTSTSLPIRMGNALPIAYGGCAMSVAVHAAARTVPETHKLYSVVGHFHGPATLDRPFKCSVTRTRDTRSFATRRVRVSQLQPQRQQKPNTTTTTTTIATDTSSSSDQSPPLQERVCLELIADFHAVEEALITFSPPPNRPYGPPDGSPTSRELQEELRRAGRIDGHGNGDGPSNEFTTMFDAMDRLFEMRFCREGMSGQNMGWARHVPTDQDALPLTARSSAEWYRVRPDADPKPQTHAENCAAVAFLMDGGLAFLPLVHTHRGFADAGATSSLDFALRFFTPDVDMSRWHLKDRAAHAAGAGRSYAEGRLFDDQGRLVASMTQQGILRPPPKRKDKAVL</sequence>
<dbReference type="KEGG" id="ela:UCREL1_5224"/>
<dbReference type="InterPro" id="IPR049450">
    <property type="entry name" value="ACOT8-like_C"/>
</dbReference>
<dbReference type="Pfam" id="PF20789">
    <property type="entry name" value="4HBT_3C"/>
    <property type="match status" value="1"/>
</dbReference>
<dbReference type="OrthoDB" id="68328at2759"/>
<evidence type="ECO:0000256" key="1">
    <source>
        <dbReference type="ARBA" id="ARBA00006538"/>
    </source>
</evidence>
<proteinExistence type="inferred from homology"/>
<evidence type="ECO:0000259" key="5">
    <source>
        <dbReference type="Pfam" id="PF20789"/>
    </source>
</evidence>
<dbReference type="GO" id="GO:0047617">
    <property type="term" value="F:fatty acyl-CoA hydrolase activity"/>
    <property type="evidence" value="ECO:0007669"/>
    <property type="project" value="InterPro"/>
</dbReference>
<evidence type="ECO:0000256" key="2">
    <source>
        <dbReference type="ARBA" id="ARBA00022801"/>
    </source>
</evidence>
<feature type="compositionally biased region" description="Low complexity" evidence="3">
    <location>
        <begin position="110"/>
        <end position="125"/>
    </location>
</feature>
<dbReference type="AlphaFoldDB" id="M7STE0"/>
<gene>
    <name evidence="6" type="ORF">UCREL1_5224</name>
</gene>
<feature type="region of interest" description="Disordered" evidence="3">
    <location>
        <begin position="152"/>
        <end position="174"/>
    </location>
</feature>
<feature type="domain" description="Acyl-CoA thioesterase-like C-terminal" evidence="5">
    <location>
        <begin position="221"/>
        <end position="347"/>
    </location>
</feature>